<evidence type="ECO:0000313" key="2">
    <source>
        <dbReference type="Proteomes" id="UP000271650"/>
    </source>
</evidence>
<reference evidence="1 2" key="1">
    <citation type="journal article" date="2019" name="Int. J. Syst. Evol. Microbiol.">
        <title>Acidithiobacillus sulfuriphilus sp. nov.: an extremely acidophilic sulfur-oxidizing chemolithotroph isolated from a neutral pH environment.</title>
        <authorList>
            <person name="Falagan C."/>
            <person name="Moya-Beltran A."/>
            <person name="Castro M."/>
            <person name="Quatrini R."/>
            <person name="Johnson D.B."/>
        </authorList>
    </citation>
    <scope>NUCLEOTIDE SEQUENCE [LARGE SCALE GENOMIC DNA]</scope>
    <source>
        <strain evidence="1 2">CJ-2</strain>
    </source>
</reference>
<dbReference type="EMBL" id="CP127527">
    <property type="protein sequence ID" value="XRI77190.1"/>
    <property type="molecule type" value="Genomic_DNA"/>
</dbReference>
<accession>A0ACD5HPX3</accession>
<proteinExistence type="predicted"/>
<name>A0ACD5HPX3_9PROT</name>
<sequence length="619" mass="68660">MTERSAIAPPPHARWRLLVQFLGSMRLAVSLLVLLAIASIIGTILTQQQPYPNYALQFGPFWFQVFRELGLYNVYRTLWYTGIVAFLVLSTATCVTRNTPRMLREMRDFPTRQAEQVLLEQDEWVRMQSPLAPAAAGERAAQVLRAAGYRPRVEQVADGSLAVAARKGRYQRVGYFLTHIAIVVICGGALYNADVPVKWAEWRGALQPEKNFDLPLSQIPQKSWMSVHNPAYRGTITLPEGETANAVFELAGDGYLVQPLPFRIHLQSFQISYYSTGMPKDFISRIVLYNDQGKELKAGLVRVNHPMSYDGVEIYQSSFSDGGSLLRMNSYLLGAPGTSPRTLEGRVGQTLQAGNSGYAVDLKNFDLYNIVPKSAVGEKATPDHPTVNLGPSFTYIVHDKSGAGAEFKTYMTPITREGQGFFVQGFRTAFANPYQYVYIPTGPHGGIGLFMDYLAALQVAARAGSNASEAIFVDTFRQVVAQDAPEMSPNAQAVFLQASMDALLQLRDYPMPFVLSLSSFDHRWAAGLQVTKWPGTTVIYWGCVALVLGIFILFYLPQKRIWMRLRAHDEGVELLAGGSANRNRLDFEKEFSTLAAGLEQVLEGSEIAHKEKDNGKPAS</sequence>
<dbReference type="Proteomes" id="UP000271650">
    <property type="component" value="Chromosome"/>
</dbReference>
<protein>
    <submittedName>
        <fullName evidence="1">Cytochrome c biogenesis protein ResB</fullName>
    </submittedName>
</protein>
<evidence type="ECO:0000313" key="1">
    <source>
        <dbReference type="EMBL" id="XRI77190.1"/>
    </source>
</evidence>
<organism evidence="1 2">
    <name type="scientific">Acidithiobacillus sulfuriphilus</name>
    <dbReference type="NCBI Taxonomy" id="1867749"/>
    <lineage>
        <taxon>Bacteria</taxon>
        <taxon>Pseudomonadati</taxon>
        <taxon>Pseudomonadota</taxon>
        <taxon>Acidithiobacillia</taxon>
        <taxon>Acidithiobacillales</taxon>
        <taxon>Acidithiobacillaceae</taxon>
        <taxon>Acidithiobacillus</taxon>
    </lineage>
</organism>
<gene>
    <name evidence="1" type="ORF">EC580_000520</name>
</gene>
<keyword evidence="2" id="KW-1185">Reference proteome</keyword>